<protein>
    <recommendedName>
        <fullName evidence="1">HTH cro/C1-type domain-containing protein</fullName>
    </recommendedName>
</protein>
<reference evidence="2 3" key="1">
    <citation type="submission" date="2015-06" db="EMBL/GenBank/DDBJ databases">
        <title>The Genome Sequence of Enterococcus durans 4EA1.</title>
        <authorList>
            <consortium name="The Broad Institute Genomics Platform"/>
            <consortium name="The Broad Institute Genome Sequencing Center for Infectious Disease"/>
            <person name="Earl A.M."/>
            <person name="Van Tyne D."/>
            <person name="Lebreton F."/>
            <person name="Saavedra J.T."/>
            <person name="Gilmore M.S."/>
            <person name="Manson Mcguire A."/>
            <person name="Clock S."/>
            <person name="Crupain M."/>
            <person name="Rangan U."/>
            <person name="Young S."/>
            <person name="Abouelleil A."/>
            <person name="Cao P."/>
            <person name="Chapman S.B."/>
            <person name="Griggs A."/>
            <person name="Priest M."/>
            <person name="Shea T."/>
            <person name="Wortman J."/>
            <person name="Nusbaum C."/>
            <person name="Birren B."/>
        </authorList>
    </citation>
    <scope>NUCLEOTIDE SEQUENCE [LARGE SCALE GENOMIC DNA]</scope>
    <source>
        <strain evidence="2 3">4EA1</strain>
    </source>
</reference>
<dbReference type="CDD" id="cd00093">
    <property type="entry name" value="HTH_XRE"/>
    <property type="match status" value="1"/>
</dbReference>
<proteinExistence type="predicted"/>
<dbReference type="SUPFAM" id="SSF47413">
    <property type="entry name" value="lambda repressor-like DNA-binding domains"/>
    <property type="match status" value="1"/>
</dbReference>
<evidence type="ECO:0000313" key="2">
    <source>
        <dbReference type="EMBL" id="RCA11869.1"/>
    </source>
</evidence>
<dbReference type="AlphaFoldDB" id="A0A367CGY4"/>
<gene>
    <name evidence="2" type="ORF">EA71_00073</name>
</gene>
<evidence type="ECO:0000259" key="1">
    <source>
        <dbReference type="PROSITE" id="PS50943"/>
    </source>
</evidence>
<accession>A0A367CGY4</accession>
<dbReference type="RefSeq" id="WP_113845083.1">
    <property type="nucleotide sequence ID" value="NZ_LEPB01000001.1"/>
</dbReference>
<dbReference type="GO" id="GO:0003677">
    <property type="term" value="F:DNA binding"/>
    <property type="evidence" value="ECO:0007669"/>
    <property type="project" value="InterPro"/>
</dbReference>
<comment type="caution">
    <text evidence="2">The sequence shown here is derived from an EMBL/GenBank/DDBJ whole genome shotgun (WGS) entry which is preliminary data.</text>
</comment>
<dbReference type="Gene3D" id="1.10.260.40">
    <property type="entry name" value="lambda repressor-like DNA-binding domains"/>
    <property type="match status" value="1"/>
</dbReference>
<dbReference type="InterPro" id="IPR010982">
    <property type="entry name" value="Lambda_DNA-bd_dom_sf"/>
</dbReference>
<dbReference type="SMART" id="SM00530">
    <property type="entry name" value="HTH_XRE"/>
    <property type="match status" value="1"/>
</dbReference>
<dbReference type="InterPro" id="IPR001387">
    <property type="entry name" value="Cro/C1-type_HTH"/>
</dbReference>
<sequence length="280" mass="33014">MHYGPIIKKIRCEKRLTQKEIYSGIVSRSFCAKFERGEYSIEITKFHLILERLTLTFEEFLLFCKPSSTLELNDLLSVYYQLDLHTLEKLMTVYEQNKLSDLNHERFLASTAYALACSLKPFLDRAPLEYFKAYFIQSDFFTLTDLELVIITLFLFLEDEDAVTKELLTKIRQSIHHLWGIFPAKIKELIGFLYINMIQCLLVKKDIHSARHLHLSFQKWFTEAQLSLTTRLYFDFFTAFLSNETQQLNEVITFLKKYDPKTCHTLLKIKESATIHFGIS</sequence>
<dbReference type="PANTHER" id="PTHR37038">
    <property type="entry name" value="TRANSCRIPTIONAL REGULATOR-RELATED"/>
    <property type="match status" value="1"/>
</dbReference>
<dbReference type="EMBL" id="LEPB01000001">
    <property type="protein sequence ID" value="RCA11869.1"/>
    <property type="molecule type" value="Genomic_DNA"/>
</dbReference>
<evidence type="ECO:0000313" key="3">
    <source>
        <dbReference type="Proteomes" id="UP000252797"/>
    </source>
</evidence>
<organism evidence="2 3">
    <name type="scientific">Enterococcus durans</name>
    <dbReference type="NCBI Taxonomy" id="53345"/>
    <lineage>
        <taxon>Bacteria</taxon>
        <taxon>Bacillati</taxon>
        <taxon>Bacillota</taxon>
        <taxon>Bacilli</taxon>
        <taxon>Lactobacillales</taxon>
        <taxon>Enterococcaceae</taxon>
        <taxon>Enterococcus</taxon>
    </lineage>
</organism>
<name>A0A367CGY4_9ENTE</name>
<dbReference type="Proteomes" id="UP000252797">
    <property type="component" value="Unassembled WGS sequence"/>
</dbReference>
<dbReference type="InterPro" id="IPR053163">
    <property type="entry name" value="HTH-type_regulator_Rgg"/>
</dbReference>
<feature type="domain" description="HTH cro/C1-type" evidence="1">
    <location>
        <begin position="7"/>
        <end position="60"/>
    </location>
</feature>
<dbReference type="PROSITE" id="PS50943">
    <property type="entry name" value="HTH_CROC1"/>
    <property type="match status" value="1"/>
</dbReference>